<dbReference type="SUPFAM" id="SSF64288">
    <property type="entry name" value="Chorismate lyase-like"/>
    <property type="match status" value="1"/>
</dbReference>
<dbReference type="RefSeq" id="WP_301702363.1">
    <property type="nucleotide sequence ID" value="NZ_JAUJYW010000012.1"/>
</dbReference>
<keyword evidence="6" id="KW-1185">Reference proteome</keyword>
<gene>
    <name evidence="5" type="ORF">Q0A17_21460</name>
</gene>
<dbReference type="PANTHER" id="PTHR44846">
    <property type="entry name" value="MANNOSYL-D-GLYCERATE TRANSPORT/METABOLISM SYSTEM REPRESSOR MNGR-RELATED"/>
    <property type="match status" value="1"/>
</dbReference>
<evidence type="ECO:0000256" key="1">
    <source>
        <dbReference type="ARBA" id="ARBA00023015"/>
    </source>
</evidence>
<keyword evidence="2" id="KW-0238">DNA-binding</keyword>
<proteinExistence type="predicted"/>
<name>A0ABT8Q195_9ENTR</name>
<dbReference type="CDD" id="cd07377">
    <property type="entry name" value="WHTH_GntR"/>
    <property type="match status" value="1"/>
</dbReference>
<dbReference type="SMART" id="SM00866">
    <property type="entry name" value="UTRA"/>
    <property type="match status" value="1"/>
</dbReference>
<dbReference type="Pfam" id="PF07702">
    <property type="entry name" value="UTRA"/>
    <property type="match status" value="1"/>
</dbReference>
<accession>A0ABT8Q195</accession>
<protein>
    <submittedName>
        <fullName evidence="5">GntR family transcriptional regulator</fullName>
    </submittedName>
</protein>
<evidence type="ECO:0000259" key="4">
    <source>
        <dbReference type="PROSITE" id="PS50949"/>
    </source>
</evidence>
<dbReference type="InterPro" id="IPR000524">
    <property type="entry name" value="Tscrpt_reg_HTH_GntR"/>
</dbReference>
<keyword evidence="3" id="KW-0804">Transcription</keyword>
<evidence type="ECO:0000256" key="2">
    <source>
        <dbReference type="ARBA" id="ARBA00023125"/>
    </source>
</evidence>
<dbReference type="SUPFAM" id="SSF46785">
    <property type="entry name" value="Winged helix' DNA-binding domain"/>
    <property type="match status" value="1"/>
</dbReference>
<dbReference type="Proteomes" id="UP001174867">
    <property type="component" value="Unassembled WGS sequence"/>
</dbReference>
<evidence type="ECO:0000256" key="3">
    <source>
        <dbReference type="ARBA" id="ARBA00023163"/>
    </source>
</evidence>
<evidence type="ECO:0000313" key="5">
    <source>
        <dbReference type="EMBL" id="MDN8601957.1"/>
    </source>
</evidence>
<keyword evidence="1" id="KW-0805">Transcription regulation</keyword>
<dbReference type="PROSITE" id="PS50949">
    <property type="entry name" value="HTH_GNTR"/>
    <property type="match status" value="1"/>
</dbReference>
<dbReference type="Gene3D" id="1.10.10.10">
    <property type="entry name" value="Winged helix-like DNA-binding domain superfamily/Winged helix DNA-binding domain"/>
    <property type="match status" value="1"/>
</dbReference>
<dbReference type="InterPro" id="IPR036390">
    <property type="entry name" value="WH_DNA-bd_sf"/>
</dbReference>
<reference evidence="5 6" key="1">
    <citation type="submission" date="2023-07" db="EMBL/GenBank/DDBJ databases">
        <title>Citrobacter selenititolerans sp. nov., isolated from seleniferous soil.</title>
        <authorList>
            <person name="Zhang S."/>
            <person name="Li K."/>
            <person name="Peng J."/>
            <person name="Wang H."/>
            <person name="Sun J."/>
            <person name="Guo Y."/>
        </authorList>
    </citation>
    <scope>NUCLEOTIDE SEQUENCE [LARGE SCALE GENOMIC DNA]</scope>
    <source>
        <strain evidence="5 6">S2-9</strain>
    </source>
</reference>
<dbReference type="Pfam" id="PF00392">
    <property type="entry name" value="GntR"/>
    <property type="match status" value="1"/>
</dbReference>
<evidence type="ECO:0000313" key="6">
    <source>
        <dbReference type="Proteomes" id="UP001174867"/>
    </source>
</evidence>
<dbReference type="EMBL" id="JAUJYW010000012">
    <property type="protein sequence ID" value="MDN8601957.1"/>
    <property type="molecule type" value="Genomic_DNA"/>
</dbReference>
<dbReference type="PANTHER" id="PTHR44846:SF1">
    <property type="entry name" value="MANNOSYL-D-GLYCERATE TRANSPORT_METABOLISM SYSTEM REPRESSOR MNGR-RELATED"/>
    <property type="match status" value="1"/>
</dbReference>
<sequence>MESKHLLPKYLQISELILEEIRGLQEGDKLTSELMLKEKYQCSRSTIRSAIAYLIERGYLVSKQGIGNIVTIPMLREEVEPELSFTQDVDKKGLKHKTIIEKVDFLKSAFVANIFGVAADECFAVISRRRYVNDALAVLEDTYLLQSTFNLLNIEHVEQVGLYRALDDIGKSGEMSIKEKLTPIILNEEQCKIFEVNEPTPMMSVIRIGSNENGVFEYTVSITDSGILEFTRNMKRG</sequence>
<dbReference type="InterPro" id="IPR036388">
    <property type="entry name" value="WH-like_DNA-bd_sf"/>
</dbReference>
<dbReference type="Gene3D" id="3.40.1410.10">
    <property type="entry name" value="Chorismate lyase-like"/>
    <property type="match status" value="1"/>
</dbReference>
<dbReference type="InterPro" id="IPR028978">
    <property type="entry name" value="Chorismate_lyase_/UTRA_dom_sf"/>
</dbReference>
<feature type="domain" description="HTH gntR-type" evidence="4">
    <location>
        <begin position="7"/>
        <end position="73"/>
    </location>
</feature>
<dbReference type="InterPro" id="IPR050679">
    <property type="entry name" value="Bact_HTH_transcr_reg"/>
</dbReference>
<comment type="caution">
    <text evidence="5">The sequence shown here is derived from an EMBL/GenBank/DDBJ whole genome shotgun (WGS) entry which is preliminary data.</text>
</comment>
<dbReference type="SMART" id="SM00345">
    <property type="entry name" value="HTH_GNTR"/>
    <property type="match status" value="1"/>
</dbReference>
<dbReference type="InterPro" id="IPR011663">
    <property type="entry name" value="UTRA"/>
</dbReference>
<organism evidence="5 6">
    <name type="scientific">Citrobacter enshiensis</name>
    <dbReference type="NCBI Taxonomy" id="2971264"/>
    <lineage>
        <taxon>Bacteria</taxon>
        <taxon>Pseudomonadati</taxon>
        <taxon>Pseudomonadota</taxon>
        <taxon>Gammaproteobacteria</taxon>
        <taxon>Enterobacterales</taxon>
        <taxon>Enterobacteriaceae</taxon>
        <taxon>Citrobacter</taxon>
    </lineage>
</organism>